<dbReference type="EMBL" id="RBUQ01000224">
    <property type="protein sequence ID" value="RMV34402.1"/>
    <property type="molecule type" value="Genomic_DNA"/>
</dbReference>
<accession>A0A0N0WUQ3</accession>
<comment type="caution">
    <text evidence="1">The sequence shown here is derived from an EMBL/GenBank/DDBJ whole genome shotgun (WGS) entry which is preliminary data.</text>
</comment>
<organism evidence="1 2">
    <name type="scientific">Pseudomonas syringae pv. maculicola</name>
    <dbReference type="NCBI Taxonomy" id="59511"/>
    <lineage>
        <taxon>Bacteria</taxon>
        <taxon>Pseudomonadati</taxon>
        <taxon>Pseudomonadota</taxon>
        <taxon>Gammaproteobacteria</taxon>
        <taxon>Pseudomonadales</taxon>
        <taxon>Pseudomonadaceae</taxon>
        <taxon>Pseudomonas</taxon>
    </lineage>
</organism>
<reference evidence="1 2" key="1">
    <citation type="submission" date="2018-08" db="EMBL/GenBank/DDBJ databases">
        <title>Recombination of ecologically and evolutionarily significant loci maintains genetic cohesion in the Pseudomonas syringae species complex.</title>
        <authorList>
            <person name="Dillon M."/>
            <person name="Thakur S."/>
            <person name="Almeida R.N.D."/>
            <person name="Weir B.S."/>
            <person name="Guttman D.S."/>
        </authorList>
    </citation>
    <scope>NUCLEOTIDE SEQUENCE [LARGE SCALE GENOMIC DNA]</scope>
    <source>
        <strain evidence="1 2">ICMP 11281</strain>
    </source>
</reference>
<gene>
    <name evidence="1" type="ORF">ALP13_102754</name>
</gene>
<name>A0A0N0WUQ3_PSEYM</name>
<evidence type="ECO:0000313" key="1">
    <source>
        <dbReference type="EMBL" id="RMV34402.1"/>
    </source>
</evidence>
<protein>
    <submittedName>
        <fullName evidence="1">Uncharacterized protein</fullName>
    </submittedName>
</protein>
<dbReference type="Proteomes" id="UP000271631">
    <property type="component" value="Unassembled WGS sequence"/>
</dbReference>
<sequence length="52" mass="5912">MQFLAYWEIFALWQAVEIRRMRPSITPCVIKPIATYAVTADRFHSPAASADA</sequence>
<proteinExistence type="predicted"/>
<dbReference type="AlphaFoldDB" id="A0A0N0WUQ3"/>
<evidence type="ECO:0000313" key="2">
    <source>
        <dbReference type="Proteomes" id="UP000271631"/>
    </source>
</evidence>